<dbReference type="AlphaFoldDB" id="A0A1F5E8N2"/>
<dbReference type="PANTHER" id="PTHR43317:SF1">
    <property type="entry name" value="THERMOSPERMINE SYNTHASE ACAULIS5"/>
    <property type="match status" value="1"/>
</dbReference>
<dbReference type="PANTHER" id="PTHR43317">
    <property type="entry name" value="THERMOSPERMINE SYNTHASE ACAULIS5"/>
    <property type="match status" value="1"/>
</dbReference>
<dbReference type="STRING" id="1797457.A2160_03435"/>
<dbReference type="Proteomes" id="UP000177006">
    <property type="component" value="Unassembled WGS sequence"/>
</dbReference>
<dbReference type="InterPro" id="IPR029063">
    <property type="entry name" value="SAM-dependent_MTases_sf"/>
</dbReference>
<comment type="caution">
    <text evidence="2">The sequence shown here is derived from an EMBL/GenBank/DDBJ whole genome shotgun (WGS) entry which is preliminary data.</text>
</comment>
<evidence type="ECO:0000313" key="3">
    <source>
        <dbReference type="Proteomes" id="UP000177006"/>
    </source>
</evidence>
<evidence type="ECO:0000313" key="2">
    <source>
        <dbReference type="EMBL" id="OGD63711.1"/>
    </source>
</evidence>
<dbReference type="Gene3D" id="3.40.50.150">
    <property type="entry name" value="Vaccinia Virus protein VP39"/>
    <property type="match status" value="1"/>
</dbReference>
<proteinExistence type="predicted"/>
<name>A0A1F5E8N2_9BACT</name>
<evidence type="ECO:0000256" key="1">
    <source>
        <dbReference type="ARBA" id="ARBA00023115"/>
    </source>
</evidence>
<dbReference type="SUPFAM" id="SSF53335">
    <property type="entry name" value="S-adenosyl-L-methionine-dependent methyltransferases"/>
    <property type="match status" value="1"/>
</dbReference>
<gene>
    <name evidence="2" type="ORF">A2160_03435</name>
</gene>
<dbReference type="CDD" id="cd02440">
    <property type="entry name" value="AdoMet_MTases"/>
    <property type="match status" value="1"/>
</dbReference>
<dbReference type="Pfam" id="PF01564">
    <property type="entry name" value="Spermine_synth"/>
    <property type="match status" value="1"/>
</dbReference>
<accession>A0A1F5E8N2</accession>
<sequence>MDIFKKLNLNPRIIEEVFSPFNGPIQVVESFGQKKIMAGGLIQSGGVLGNIWDKGLREVISCQLPVNSILILGLGGGTVAQLVAAHWPAANIIGIEIDPVMIQLGKKYFDLDKLLKLRIIEADAIKYVASCHEKFDLILIDLYRGEKVEPKSESPEFLKSLKSILATPGEVIVNRLFYEKHKELAQIFIGKAEVVFDKINLIRAWSNMLVFMSK</sequence>
<protein>
    <submittedName>
        <fullName evidence="2">Uncharacterized protein</fullName>
    </submittedName>
</protein>
<dbReference type="GO" id="GO:0006596">
    <property type="term" value="P:polyamine biosynthetic process"/>
    <property type="evidence" value="ECO:0007669"/>
    <property type="project" value="UniProtKB-KW"/>
</dbReference>
<dbReference type="EMBL" id="MEZK01000005">
    <property type="protein sequence ID" value="OGD63711.1"/>
    <property type="molecule type" value="Genomic_DNA"/>
</dbReference>
<reference evidence="2 3" key="1">
    <citation type="journal article" date="2016" name="Nat. Commun.">
        <title>Thousands of microbial genomes shed light on interconnected biogeochemical processes in an aquifer system.</title>
        <authorList>
            <person name="Anantharaman K."/>
            <person name="Brown C.T."/>
            <person name="Hug L.A."/>
            <person name="Sharon I."/>
            <person name="Castelle C.J."/>
            <person name="Probst A.J."/>
            <person name="Thomas B.C."/>
            <person name="Singh A."/>
            <person name="Wilkins M.J."/>
            <person name="Karaoz U."/>
            <person name="Brodie E.L."/>
            <person name="Williams K.H."/>
            <person name="Hubbard S.S."/>
            <person name="Banfield J.F."/>
        </authorList>
    </citation>
    <scope>NUCLEOTIDE SEQUENCE [LARGE SCALE GENOMIC DNA]</scope>
</reference>
<organism evidence="2 3">
    <name type="scientific">Candidatus Beckwithbacteria bacterium RBG_13_42_9</name>
    <dbReference type="NCBI Taxonomy" id="1797457"/>
    <lineage>
        <taxon>Bacteria</taxon>
        <taxon>Candidatus Beckwithiibacteriota</taxon>
    </lineage>
</organism>
<keyword evidence="1" id="KW-0620">Polyamine biosynthesis</keyword>